<sequence>VYAGARGFPLPPTLSVAQPRAPGRSSTVKFLNNLIILVAGVLLAFGMALLLDEFTFRSTESSFVLLVVSCLVVWRYLVAPALREVDRRHDLRD</sequence>
<keyword evidence="1" id="KW-0472">Membrane</keyword>
<keyword evidence="1" id="KW-1133">Transmembrane helix</keyword>
<feature type="transmembrane region" description="Helical" evidence="1">
    <location>
        <begin position="63"/>
        <end position="82"/>
    </location>
</feature>
<name>A0A0F9BZ41_9ZZZZ</name>
<keyword evidence="1" id="KW-0812">Transmembrane</keyword>
<organism evidence="2">
    <name type="scientific">marine sediment metagenome</name>
    <dbReference type="NCBI Taxonomy" id="412755"/>
    <lineage>
        <taxon>unclassified sequences</taxon>
        <taxon>metagenomes</taxon>
        <taxon>ecological metagenomes</taxon>
    </lineage>
</organism>
<protein>
    <submittedName>
        <fullName evidence="2">Uncharacterized protein</fullName>
    </submittedName>
</protein>
<feature type="non-terminal residue" evidence="2">
    <location>
        <position position="1"/>
    </location>
</feature>
<feature type="transmembrane region" description="Helical" evidence="1">
    <location>
        <begin position="30"/>
        <end position="51"/>
    </location>
</feature>
<dbReference type="EMBL" id="LAZR01038574">
    <property type="protein sequence ID" value="KKL19202.1"/>
    <property type="molecule type" value="Genomic_DNA"/>
</dbReference>
<gene>
    <name evidence="2" type="ORF">LCGC14_2467840</name>
</gene>
<evidence type="ECO:0000313" key="2">
    <source>
        <dbReference type="EMBL" id="KKL19202.1"/>
    </source>
</evidence>
<comment type="caution">
    <text evidence="2">The sequence shown here is derived from an EMBL/GenBank/DDBJ whole genome shotgun (WGS) entry which is preliminary data.</text>
</comment>
<evidence type="ECO:0000256" key="1">
    <source>
        <dbReference type="SAM" id="Phobius"/>
    </source>
</evidence>
<proteinExistence type="predicted"/>
<dbReference type="AlphaFoldDB" id="A0A0F9BZ41"/>
<reference evidence="2" key="1">
    <citation type="journal article" date="2015" name="Nature">
        <title>Complex archaea that bridge the gap between prokaryotes and eukaryotes.</title>
        <authorList>
            <person name="Spang A."/>
            <person name="Saw J.H."/>
            <person name="Jorgensen S.L."/>
            <person name="Zaremba-Niedzwiedzka K."/>
            <person name="Martijn J."/>
            <person name="Lind A.E."/>
            <person name="van Eijk R."/>
            <person name="Schleper C."/>
            <person name="Guy L."/>
            <person name="Ettema T.J."/>
        </authorList>
    </citation>
    <scope>NUCLEOTIDE SEQUENCE</scope>
</reference>
<accession>A0A0F9BZ41</accession>